<dbReference type="Pfam" id="PF13568">
    <property type="entry name" value="OMP_b-brl_2"/>
    <property type="match status" value="1"/>
</dbReference>
<dbReference type="InterPro" id="IPR011250">
    <property type="entry name" value="OMP/PagP_B-barrel"/>
</dbReference>
<gene>
    <name evidence="3" type="ORF">RQM59_06125</name>
</gene>
<reference evidence="3 4" key="1">
    <citation type="submission" date="2023-09" db="EMBL/GenBank/DDBJ databases">
        <title>Novel taxa isolated from Blanes Bay.</title>
        <authorList>
            <person name="Rey-Velasco X."/>
            <person name="Lucena T."/>
        </authorList>
    </citation>
    <scope>NUCLEOTIDE SEQUENCE [LARGE SCALE GENOMIC DNA]</scope>
    <source>
        <strain evidence="3 4">S356</strain>
    </source>
</reference>
<proteinExistence type="predicted"/>
<accession>A0ABU3LE08</accession>
<organism evidence="3 4">
    <name type="scientific">Asprobacillus argus</name>
    <dbReference type="NCBI Taxonomy" id="3076534"/>
    <lineage>
        <taxon>Bacteria</taxon>
        <taxon>Pseudomonadati</taxon>
        <taxon>Bacteroidota</taxon>
        <taxon>Flavobacteriia</taxon>
        <taxon>Flavobacteriales</taxon>
        <taxon>Flavobacteriaceae</taxon>
        <taxon>Asprobacillus</taxon>
    </lineage>
</organism>
<dbReference type="EMBL" id="JAVTTO010000002">
    <property type="protein sequence ID" value="MDT7831949.1"/>
    <property type="molecule type" value="Genomic_DNA"/>
</dbReference>
<feature type="domain" description="Outer membrane protein beta-barrel" evidence="2">
    <location>
        <begin position="20"/>
        <end position="182"/>
    </location>
</feature>
<feature type="signal peptide" evidence="1">
    <location>
        <begin position="1"/>
        <end position="20"/>
    </location>
</feature>
<evidence type="ECO:0000259" key="2">
    <source>
        <dbReference type="Pfam" id="PF13568"/>
    </source>
</evidence>
<keyword evidence="4" id="KW-1185">Reference proteome</keyword>
<feature type="chain" id="PRO_5046865438" evidence="1">
    <location>
        <begin position="21"/>
        <end position="206"/>
    </location>
</feature>
<dbReference type="InterPro" id="IPR025665">
    <property type="entry name" value="Beta-barrel_OMP_2"/>
</dbReference>
<evidence type="ECO:0000313" key="4">
    <source>
        <dbReference type="Proteomes" id="UP001257277"/>
    </source>
</evidence>
<evidence type="ECO:0000256" key="1">
    <source>
        <dbReference type="SAM" id="SignalP"/>
    </source>
</evidence>
<keyword evidence="1" id="KW-0732">Signal</keyword>
<dbReference type="SUPFAM" id="SSF56925">
    <property type="entry name" value="OMPA-like"/>
    <property type="match status" value="1"/>
</dbReference>
<dbReference type="Gene3D" id="2.40.160.20">
    <property type="match status" value="1"/>
</dbReference>
<dbReference type="RefSeq" id="WP_349241203.1">
    <property type="nucleotide sequence ID" value="NZ_JAVTTO010000002.1"/>
</dbReference>
<evidence type="ECO:0000313" key="3">
    <source>
        <dbReference type="EMBL" id="MDT7831949.1"/>
    </source>
</evidence>
<dbReference type="Proteomes" id="UP001257277">
    <property type="component" value="Unassembled WGS sequence"/>
</dbReference>
<sequence>MKKLLFIAMMAFASITTVNAQKESGLELGGSIGVSTSVIATSDSQITSDNLTSFNLAASAEYYFSDRWGLKAKLILDNKGWGNGFVQGQGSFTTTDIKLTYLTLPVTANWHFGSTRKWYLHFGLYAGFLLNAEAKATGMDVSDAIESVDIGLAAGIGYKFPIAENTNMFIEYDGQGGFTDVFANNTGTSVRNSRASFNVGVLFDLD</sequence>
<name>A0ABU3LE08_9FLAO</name>
<comment type="caution">
    <text evidence="3">The sequence shown here is derived from an EMBL/GenBank/DDBJ whole genome shotgun (WGS) entry which is preliminary data.</text>
</comment>
<protein>
    <submittedName>
        <fullName evidence="3">Porin family protein</fullName>
    </submittedName>
</protein>